<dbReference type="GO" id="GO:0016831">
    <property type="term" value="F:carboxy-lyase activity"/>
    <property type="evidence" value="ECO:0007669"/>
    <property type="project" value="InterPro"/>
</dbReference>
<accession>A0A938B1K1</accession>
<dbReference type="AlphaFoldDB" id="A0A938B1K1"/>
<sequence length="383" mass="43050">MVGWEWYGACLAEAHHVPRDCTLTHGGEAPTMAKHGFKVFDSDMHIVEPADLWERYIDPAYRDRAPKGLRRHPRDLAVQVAGHTFPPENRSYANALRPIMTQQSADVYTAAEARHWDSASQVLAMDQEGIDCTVLFPSRGLFTLGTGDVEPGLATAIARAYNDWLAEFCAGGPGRLFGAGMIPPHDLEGAIHEARRVVRDLGFKTVFMRPNPVHGRNWHDPYYDPLWAELEKLGVPLSFHEGGRVDLPQPGDQFETHMLYHTCTHSMAMMLAAVDIVGGGVCARFPGLTVAFLEGNCSWAPWLLWRLDEHWEMSGAYDHPDLTRAPSEYFRQQCYLSVECDEAPAEVVTRYGLEDRIVFSTDYPHADSKYPKAVERFLRLPLS</sequence>
<dbReference type="GO" id="GO:0005737">
    <property type="term" value="C:cytoplasm"/>
    <property type="evidence" value="ECO:0007669"/>
    <property type="project" value="TreeGrafter"/>
</dbReference>
<dbReference type="InterPro" id="IPR032465">
    <property type="entry name" value="ACMSD"/>
</dbReference>
<name>A0A938B1K1_UNCTE</name>
<keyword evidence="1" id="KW-0456">Lyase</keyword>
<dbReference type="EMBL" id="VGLS01000104">
    <property type="protein sequence ID" value="MBM3223171.1"/>
    <property type="molecule type" value="Genomic_DNA"/>
</dbReference>
<feature type="domain" description="Amidohydrolase-related" evidence="2">
    <location>
        <begin position="86"/>
        <end position="373"/>
    </location>
</feature>
<comment type="caution">
    <text evidence="3">The sequence shown here is derived from an EMBL/GenBank/DDBJ whole genome shotgun (WGS) entry which is preliminary data.</text>
</comment>
<dbReference type="PANTHER" id="PTHR21240">
    <property type="entry name" value="2-AMINO-3-CARBOXYLMUCONATE-6-SEMIALDEHYDE DECARBOXYLASE"/>
    <property type="match status" value="1"/>
</dbReference>
<dbReference type="Proteomes" id="UP000712673">
    <property type="component" value="Unassembled WGS sequence"/>
</dbReference>
<dbReference type="InterPro" id="IPR032466">
    <property type="entry name" value="Metal_Hydrolase"/>
</dbReference>
<dbReference type="InterPro" id="IPR006680">
    <property type="entry name" value="Amidohydro-rel"/>
</dbReference>
<dbReference type="GO" id="GO:0019748">
    <property type="term" value="P:secondary metabolic process"/>
    <property type="evidence" value="ECO:0007669"/>
    <property type="project" value="TreeGrafter"/>
</dbReference>
<dbReference type="Pfam" id="PF04909">
    <property type="entry name" value="Amidohydro_2"/>
    <property type="match status" value="1"/>
</dbReference>
<dbReference type="SUPFAM" id="SSF51556">
    <property type="entry name" value="Metallo-dependent hydrolases"/>
    <property type="match status" value="1"/>
</dbReference>
<dbReference type="Gene3D" id="3.20.20.140">
    <property type="entry name" value="Metal-dependent hydrolases"/>
    <property type="match status" value="1"/>
</dbReference>
<dbReference type="PANTHER" id="PTHR21240:SF28">
    <property type="entry name" value="ISO-OROTATE DECARBOXYLASE (EUROFUNG)"/>
    <property type="match status" value="1"/>
</dbReference>
<gene>
    <name evidence="3" type="ORF">FJZ47_05115</name>
</gene>
<organism evidence="3 4">
    <name type="scientific">Tectimicrobiota bacterium</name>
    <dbReference type="NCBI Taxonomy" id="2528274"/>
    <lineage>
        <taxon>Bacteria</taxon>
        <taxon>Pseudomonadati</taxon>
        <taxon>Nitrospinota/Tectimicrobiota group</taxon>
        <taxon>Candidatus Tectimicrobiota</taxon>
    </lineage>
</organism>
<reference evidence="3" key="1">
    <citation type="submission" date="2019-03" db="EMBL/GenBank/DDBJ databases">
        <title>Lake Tanganyika Metagenome-Assembled Genomes (MAGs).</title>
        <authorList>
            <person name="Tran P."/>
        </authorList>
    </citation>
    <scope>NUCLEOTIDE SEQUENCE</scope>
    <source>
        <strain evidence="3">K_DeepCast_65m_m2_066</strain>
    </source>
</reference>
<evidence type="ECO:0000259" key="2">
    <source>
        <dbReference type="Pfam" id="PF04909"/>
    </source>
</evidence>
<feature type="non-terminal residue" evidence="3">
    <location>
        <position position="383"/>
    </location>
</feature>
<proteinExistence type="predicted"/>
<evidence type="ECO:0000256" key="1">
    <source>
        <dbReference type="ARBA" id="ARBA00023239"/>
    </source>
</evidence>
<evidence type="ECO:0000313" key="3">
    <source>
        <dbReference type="EMBL" id="MBM3223171.1"/>
    </source>
</evidence>
<protein>
    <submittedName>
        <fullName evidence="3">Amidohydrolase</fullName>
    </submittedName>
</protein>
<dbReference type="GO" id="GO:0016787">
    <property type="term" value="F:hydrolase activity"/>
    <property type="evidence" value="ECO:0007669"/>
    <property type="project" value="InterPro"/>
</dbReference>
<evidence type="ECO:0000313" key="4">
    <source>
        <dbReference type="Proteomes" id="UP000712673"/>
    </source>
</evidence>